<dbReference type="GO" id="GO:0004401">
    <property type="term" value="F:histidinol-phosphatase activity"/>
    <property type="evidence" value="ECO:0007669"/>
    <property type="project" value="UniProtKB-UniRule"/>
</dbReference>
<dbReference type="GO" id="GO:0000105">
    <property type="term" value="P:L-histidine biosynthetic process"/>
    <property type="evidence" value="ECO:0007669"/>
    <property type="project" value="UniProtKB-UniRule"/>
</dbReference>
<dbReference type="NCBIfam" id="TIGR01856">
    <property type="entry name" value="hisJ_fam"/>
    <property type="match status" value="1"/>
</dbReference>
<evidence type="ECO:0000256" key="8">
    <source>
        <dbReference type="RuleBase" id="RU366003"/>
    </source>
</evidence>
<dbReference type="CDD" id="cd12110">
    <property type="entry name" value="PHP_HisPPase_Hisj_like"/>
    <property type="match status" value="1"/>
</dbReference>
<dbReference type="InterPro" id="IPR003141">
    <property type="entry name" value="Pol/His_phosphatase_N"/>
</dbReference>
<dbReference type="InterPro" id="IPR010140">
    <property type="entry name" value="Histidinol_P_phosphatase_HisJ"/>
</dbReference>
<comment type="catalytic activity">
    <reaction evidence="7 8">
        <text>L-histidinol phosphate + H2O = L-histidinol + phosphate</text>
        <dbReference type="Rhea" id="RHEA:14465"/>
        <dbReference type="ChEBI" id="CHEBI:15377"/>
        <dbReference type="ChEBI" id="CHEBI:43474"/>
        <dbReference type="ChEBI" id="CHEBI:57699"/>
        <dbReference type="ChEBI" id="CHEBI:57980"/>
        <dbReference type="EC" id="3.1.3.15"/>
    </reaction>
</comment>
<evidence type="ECO:0000313" key="10">
    <source>
        <dbReference type="EMBL" id="VEN73299.1"/>
    </source>
</evidence>
<keyword evidence="4 8" id="KW-0028">Amino-acid biosynthesis</keyword>
<dbReference type="SUPFAM" id="SSF89550">
    <property type="entry name" value="PHP domain-like"/>
    <property type="match status" value="1"/>
</dbReference>
<evidence type="ECO:0000256" key="5">
    <source>
        <dbReference type="ARBA" id="ARBA00022801"/>
    </source>
</evidence>
<evidence type="ECO:0000256" key="1">
    <source>
        <dbReference type="ARBA" id="ARBA00004970"/>
    </source>
</evidence>
<dbReference type="Pfam" id="PF02811">
    <property type="entry name" value="PHP"/>
    <property type="match status" value="1"/>
</dbReference>
<feature type="domain" description="Polymerase/histidinol phosphatase N-terminal" evidence="9">
    <location>
        <begin position="2"/>
        <end position="85"/>
    </location>
</feature>
<dbReference type="GO" id="GO:0005737">
    <property type="term" value="C:cytoplasm"/>
    <property type="evidence" value="ECO:0007669"/>
    <property type="project" value="TreeGrafter"/>
</dbReference>
<evidence type="ECO:0000259" key="9">
    <source>
        <dbReference type="SMART" id="SM00481"/>
    </source>
</evidence>
<dbReference type="NCBIfam" id="NF005596">
    <property type="entry name" value="PRK07328.1"/>
    <property type="match status" value="1"/>
</dbReference>
<comment type="pathway">
    <text evidence="1 8">Amino-acid biosynthesis; L-histidine biosynthesis; L-histidine from 5-phospho-alpha-D-ribose 1-diphosphate: step 8/9.</text>
</comment>
<evidence type="ECO:0000256" key="7">
    <source>
        <dbReference type="ARBA" id="ARBA00049158"/>
    </source>
</evidence>
<evidence type="ECO:0000256" key="3">
    <source>
        <dbReference type="ARBA" id="ARBA00013085"/>
    </source>
</evidence>
<dbReference type="Gene3D" id="3.20.20.140">
    <property type="entry name" value="Metal-dependent hydrolases"/>
    <property type="match status" value="1"/>
</dbReference>
<gene>
    <name evidence="10" type="ORF">EPICR_150015</name>
</gene>
<evidence type="ECO:0000256" key="4">
    <source>
        <dbReference type="ARBA" id="ARBA00022605"/>
    </source>
</evidence>
<name>A0A484HFL9_9BACT</name>
<comment type="similarity">
    <text evidence="2 8">Belongs to the PHP hydrolase family. HisK subfamily.</text>
</comment>
<dbReference type="PANTHER" id="PTHR21039">
    <property type="entry name" value="HISTIDINOL PHOSPHATASE-RELATED"/>
    <property type="match status" value="1"/>
</dbReference>
<dbReference type="EC" id="3.1.3.15" evidence="3 8"/>
<evidence type="ECO:0000256" key="6">
    <source>
        <dbReference type="ARBA" id="ARBA00023102"/>
    </source>
</evidence>
<proteinExistence type="inferred from homology"/>
<protein>
    <recommendedName>
        <fullName evidence="3 8">Histidinol-phosphatase</fullName>
        <shortName evidence="8">HolPase</shortName>
        <ecNumber evidence="3 8">3.1.3.15</ecNumber>
    </recommendedName>
</protein>
<keyword evidence="6 8" id="KW-0368">Histidine biosynthesis</keyword>
<organism evidence="10">
    <name type="scientific">uncultured Desulfobacteraceae bacterium</name>
    <dbReference type="NCBI Taxonomy" id="218296"/>
    <lineage>
        <taxon>Bacteria</taxon>
        <taxon>Pseudomonadati</taxon>
        <taxon>Thermodesulfobacteriota</taxon>
        <taxon>Desulfobacteria</taxon>
        <taxon>Desulfobacterales</taxon>
        <taxon>Desulfobacteraceae</taxon>
        <taxon>environmental samples</taxon>
    </lineage>
</organism>
<dbReference type="UniPathway" id="UPA00031">
    <property type="reaction ID" value="UER00013"/>
</dbReference>
<dbReference type="PANTHER" id="PTHR21039:SF0">
    <property type="entry name" value="HISTIDINOL-PHOSPHATASE"/>
    <property type="match status" value="1"/>
</dbReference>
<sequence length="265" mass="29867">MIDCHIHTRLCGHARGPMEAYVTRALERGLDAICFLDHLFEPDGRDGLSMTFKEIPLYFQAVQRLRRRHRGRIDIKAGLEADFDPRRFQELADACRPFDFDVIAGAVHFPGGVDIASRRSPLKTGEADPDRIYETYFETLGQMAETGFFDVVCHFDLPKKFGVVFPSRSFDREIHDVLLKIKAAGMAVEANAAGFDHAAAEPYPGPDIMRKCFEMGIDAVPGSDAHSPDQVGRHIPRVIEMMRAAGYGHMTIFEKREKKKLPITF</sequence>
<dbReference type="SMART" id="SM00481">
    <property type="entry name" value="POLIIIAc"/>
    <property type="match status" value="1"/>
</dbReference>
<dbReference type="AlphaFoldDB" id="A0A484HFL9"/>
<dbReference type="InterPro" id="IPR004013">
    <property type="entry name" value="PHP_dom"/>
</dbReference>
<dbReference type="EMBL" id="CAACVI010000007">
    <property type="protein sequence ID" value="VEN73299.1"/>
    <property type="molecule type" value="Genomic_DNA"/>
</dbReference>
<accession>A0A484HFL9</accession>
<dbReference type="InterPro" id="IPR016195">
    <property type="entry name" value="Pol/histidinol_Pase-like"/>
</dbReference>
<evidence type="ECO:0000256" key="2">
    <source>
        <dbReference type="ARBA" id="ARBA00009152"/>
    </source>
</evidence>
<keyword evidence="5 8" id="KW-0378">Hydrolase</keyword>
<reference evidence="10" key="1">
    <citation type="submission" date="2019-01" db="EMBL/GenBank/DDBJ databases">
        <authorList>
            <consortium name="Genoscope - CEA"/>
            <person name="William W."/>
        </authorList>
    </citation>
    <scope>NUCLEOTIDE SEQUENCE</scope>
    <source>
        <strain evidence="10">CR-1</strain>
    </source>
</reference>